<keyword evidence="12" id="KW-1185">Reference proteome</keyword>
<evidence type="ECO:0000256" key="4">
    <source>
        <dbReference type="ARBA" id="ARBA00022490"/>
    </source>
</evidence>
<dbReference type="PATRIC" id="fig|1341156.4.peg.3162"/>
<evidence type="ECO:0000313" key="12">
    <source>
        <dbReference type="Proteomes" id="UP000021369"/>
    </source>
</evidence>
<keyword evidence="8" id="KW-0067">ATP-binding</keyword>
<keyword evidence="7" id="KW-0547">Nucleotide-binding</keyword>
<dbReference type="PANTHER" id="PTHR33540:SF2">
    <property type="entry name" value="TRNA THREONYLCARBAMOYLADENOSINE BIOSYNTHESIS PROTEIN TSAE"/>
    <property type="match status" value="1"/>
</dbReference>
<keyword evidence="9" id="KW-0460">Magnesium</keyword>
<dbReference type="InterPro" id="IPR027417">
    <property type="entry name" value="P-loop_NTPase"/>
</dbReference>
<name>A0A011WM99_RUMAL</name>
<comment type="caution">
    <text evidence="11">The sequence shown here is derived from an EMBL/GenBank/DDBJ whole genome shotgun (WGS) entry which is preliminary data.</text>
</comment>
<dbReference type="InterPro" id="IPR003442">
    <property type="entry name" value="T6A_TsaE"/>
</dbReference>
<keyword evidence="6" id="KW-0479">Metal-binding</keyword>
<proteinExistence type="inferred from homology"/>
<evidence type="ECO:0000256" key="7">
    <source>
        <dbReference type="ARBA" id="ARBA00022741"/>
    </source>
</evidence>
<evidence type="ECO:0000256" key="6">
    <source>
        <dbReference type="ARBA" id="ARBA00022723"/>
    </source>
</evidence>
<dbReference type="GO" id="GO:0046872">
    <property type="term" value="F:metal ion binding"/>
    <property type="evidence" value="ECO:0007669"/>
    <property type="project" value="UniProtKB-KW"/>
</dbReference>
<evidence type="ECO:0000256" key="8">
    <source>
        <dbReference type="ARBA" id="ARBA00022840"/>
    </source>
</evidence>
<evidence type="ECO:0000256" key="9">
    <source>
        <dbReference type="ARBA" id="ARBA00022842"/>
    </source>
</evidence>
<comment type="similarity">
    <text evidence="2">Belongs to the TsaE family.</text>
</comment>
<comment type="subcellular location">
    <subcellularLocation>
        <location evidence="1">Cytoplasm</location>
    </subcellularLocation>
</comment>
<evidence type="ECO:0000256" key="2">
    <source>
        <dbReference type="ARBA" id="ARBA00007599"/>
    </source>
</evidence>
<sequence length="153" mass="17207">MNFTYRTSSPEQTIALGREIGKRLRGGEVIAYRGGLGAGKTTITRGISDGLGLGDEVTSPTFALVNEYRKKNCKISLIHFDMYRITSGEDLETTGFFDYMDEETVLAVEWSENIDDDLPDDCIRITINRISDDERELIIETCGGDDRFENISY</sequence>
<evidence type="ECO:0000313" key="11">
    <source>
        <dbReference type="EMBL" id="EXM38140.1"/>
    </source>
</evidence>
<dbReference type="NCBIfam" id="TIGR00150">
    <property type="entry name" value="T6A_YjeE"/>
    <property type="match status" value="1"/>
</dbReference>
<dbReference type="PANTHER" id="PTHR33540">
    <property type="entry name" value="TRNA THREONYLCARBAMOYLADENOSINE BIOSYNTHESIS PROTEIN TSAE"/>
    <property type="match status" value="1"/>
</dbReference>
<keyword evidence="5" id="KW-0819">tRNA processing</keyword>
<evidence type="ECO:0000256" key="5">
    <source>
        <dbReference type="ARBA" id="ARBA00022694"/>
    </source>
</evidence>
<dbReference type="RefSeq" id="WP_037290367.1">
    <property type="nucleotide sequence ID" value="NZ_JEOB01000004.1"/>
</dbReference>
<organism evidence="11 12">
    <name type="scientific">Ruminococcus albus SY3</name>
    <dbReference type="NCBI Taxonomy" id="1341156"/>
    <lineage>
        <taxon>Bacteria</taxon>
        <taxon>Bacillati</taxon>
        <taxon>Bacillota</taxon>
        <taxon>Clostridia</taxon>
        <taxon>Eubacteriales</taxon>
        <taxon>Oscillospiraceae</taxon>
        <taxon>Ruminococcus</taxon>
    </lineage>
</organism>
<dbReference type="AlphaFoldDB" id="A0A011WM99"/>
<evidence type="ECO:0000256" key="1">
    <source>
        <dbReference type="ARBA" id="ARBA00004496"/>
    </source>
</evidence>
<evidence type="ECO:0000256" key="3">
    <source>
        <dbReference type="ARBA" id="ARBA00019010"/>
    </source>
</evidence>
<dbReference type="EMBL" id="JEOB01000004">
    <property type="protein sequence ID" value="EXM38140.1"/>
    <property type="molecule type" value="Genomic_DNA"/>
</dbReference>
<dbReference type="OrthoDB" id="9815896at2"/>
<dbReference type="GO" id="GO:0005737">
    <property type="term" value="C:cytoplasm"/>
    <property type="evidence" value="ECO:0007669"/>
    <property type="project" value="UniProtKB-SubCell"/>
</dbReference>
<dbReference type="SUPFAM" id="SSF52540">
    <property type="entry name" value="P-loop containing nucleoside triphosphate hydrolases"/>
    <property type="match status" value="1"/>
</dbReference>
<evidence type="ECO:0000256" key="10">
    <source>
        <dbReference type="ARBA" id="ARBA00032441"/>
    </source>
</evidence>
<keyword evidence="4" id="KW-0963">Cytoplasm</keyword>
<dbReference type="GO" id="GO:0002949">
    <property type="term" value="P:tRNA threonylcarbamoyladenosine modification"/>
    <property type="evidence" value="ECO:0007669"/>
    <property type="project" value="InterPro"/>
</dbReference>
<accession>A0A011WM99</accession>
<dbReference type="Pfam" id="PF02367">
    <property type="entry name" value="TsaE"/>
    <property type="match status" value="1"/>
</dbReference>
<protein>
    <recommendedName>
        <fullName evidence="3">tRNA threonylcarbamoyladenosine biosynthesis protein TsaE</fullName>
    </recommendedName>
    <alternativeName>
        <fullName evidence="10">t(6)A37 threonylcarbamoyladenosine biosynthesis protein TsaE</fullName>
    </alternativeName>
</protein>
<dbReference type="Gene3D" id="3.40.50.300">
    <property type="entry name" value="P-loop containing nucleotide triphosphate hydrolases"/>
    <property type="match status" value="1"/>
</dbReference>
<dbReference type="Proteomes" id="UP000021369">
    <property type="component" value="Unassembled WGS sequence"/>
</dbReference>
<gene>
    <name evidence="11" type="ORF">RASY3_17810</name>
</gene>
<dbReference type="GO" id="GO:0005524">
    <property type="term" value="F:ATP binding"/>
    <property type="evidence" value="ECO:0007669"/>
    <property type="project" value="UniProtKB-KW"/>
</dbReference>
<reference evidence="11 12" key="1">
    <citation type="submission" date="2013-06" db="EMBL/GenBank/DDBJ databases">
        <title>Rumen cellulosomics: divergent fiber-degrading strategies revealed by comparative genome-wide analysis of six Ruminococcal strains.</title>
        <authorList>
            <person name="Dassa B."/>
            <person name="Borovok I."/>
            <person name="Lamed R."/>
            <person name="Flint H."/>
            <person name="Yeoman C.J."/>
            <person name="White B."/>
            <person name="Bayer E.A."/>
        </authorList>
    </citation>
    <scope>NUCLEOTIDE SEQUENCE [LARGE SCALE GENOMIC DNA]</scope>
    <source>
        <strain evidence="11 12">SY3</strain>
    </source>
</reference>